<dbReference type="InterPro" id="IPR001753">
    <property type="entry name" value="Enoyl-CoA_hydra/iso"/>
</dbReference>
<dbReference type="CDD" id="cd06558">
    <property type="entry name" value="crotonase-like"/>
    <property type="match status" value="1"/>
</dbReference>
<evidence type="ECO:0000256" key="1">
    <source>
        <dbReference type="ARBA" id="ARBA00005254"/>
    </source>
</evidence>
<gene>
    <name evidence="4" type="ORF">ACFPYI_13415</name>
</gene>
<proteinExistence type="inferred from homology"/>
<feature type="compositionally biased region" description="Basic and acidic residues" evidence="3">
    <location>
        <begin position="1"/>
        <end position="13"/>
    </location>
</feature>
<sequence>MSDSDEHRDRSDDPTDPDAPFDHETVRYERDGGVAVVTIDRPDARNAVDDRTALGLRDAWRRFDADEAALVGVLTGAGDDFCAGADLKAMDLEDRDEGWLGCSRMRVEKPTVAAVEGHAVAGGLELALWCDLRVAAEDATFGCFERRFGVPLVDGGTQRLPRIVGRGRALDMILTGRAVDAEEAHDWGLADRVVDSGEALAAARSLAEGIAEHPQATVRTDRAALYDGLGESLETGLKVEAWHGTKALDAADEGAARFAGGEGRGGEGVDR</sequence>
<dbReference type="EMBL" id="JBHSQH010000001">
    <property type="protein sequence ID" value="MFC5972334.1"/>
    <property type="molecule type" value="Genomic_DNA"/>
</dbReference>
<dbReference type="Proteomes" id="UP001596099">
    <property type="component" value="Unassembled WGS sequence"/>
</dbReference>
<evidence type="ECO:0000256" key="3">
    <source>
        <dbReference type="SAM" id="MobiDB-lite"/>
    </source>
</evidence>
<dbReference type="PANTHER" id="PTHR43802:SF1">
    <property type="entry name" value="IP11341P-RELATED"/>
    <property type="match status" value="1"/>
</dbReference>
<dbReference type="NCBIfam" id="NF006108">
    <property type="entry name" value="PRK08259.1"/>
    <property type="match status" value="1"/>
</dbReference>
<accession>A0ABD5RQ06</accession>
<dbReference type="InterPro" id="IPR018376">
    <property type="entry name" value="Enoyl-CoA_hyd/isom_CS"/>
</dbReference>
<comment type="similarity">
    <text evidence="1 2">Belongs to the enoyl-CoA hydratase/isomerase family.</text>
</comment>
<comment type="caution">
    <text evidence="4">The sequence shown here is derived from an EMBL/GenBank/DDBJ whole genome shotgun (WGS) entry which is preliminary data.</text>
</comment>
<dbReference type="InterPro" id="IPR029045">
    <property type="entry name" value="ClpP/crotonase-like_dom_sf"/>
</dbReference>
<evidence type="ECO:0000313" key="5">
    <source>
        <dbReference type="Proteomes" id="UP001596099"/>
    </source>
</evidence>
<dbReference type="Gene3D" id="1.10.287.2460">
    <property type="match status" value="1"/>
</dbReference>
<dbReference type="SUPFAM" id="SSF52096">
    <property type="entry name" value="ClpP/crotonase"/>
    <property type="match status" value="1"/>
</dbReference>
<protein>
    <submittedName>
        <fullName evidence="4">Crotonase/enoyl-CoA hydratase family protein</fullName>
    </submittedName>
</protein>
<dbReference type="AlphaFoldDB" id="A0ABD5RQ06"/>
<dbReference type="Pfam" id="PF00378">
    <property type="entry name" value="ECH_1"/>
    <property type="match status" value="1"/>
</dbReference>
<reference evidence="4 5" key="1">
    <citation type="journal article" date="2019" name="Int. J. Syst. Evol. Microbiol.">
        <title>The Global Catalogue of Microorganisms (GCM) 10K type strain sequencing project: providing services to taxonomists for standard genome sequencing and annotation.</title>
        <authorList>
            <consortium name="The Broad Institute Genomics Platform"/>
            <consortium name="The Broad Institute Genome Sequencing Center for Infectious Disease"/>
            <person name="Wu L."/>
            <person name="Ma J."/>
        </authorList>
    </citation>
    <scope>NUCLEOTIDE SEQUENCE [LARGE SCALE GENOMIC DNA]</scope>
    <source>
        <strain evidence="4 5">CGMCC 1.12543</strain>
    </source>
</reference>
<dbReference type="PROSITE" id="PS00166">
    <property type="entry name" value="ENOYL_COA_HYDRATASE"/>
    <property type="match status" value="1"/>
</dbReference>
<evidence type="ECO:0000313" key="4">
    <source>
        <dbReference type="EMBL" id="MFC5972334.1"/>
    </source>
</evidence>
<name>A0ABD5RQ06_9EURY</name>
<keyword evidence="5" id="KW-1185">Reference proteome</keyword>
<feature type="region of interest" description="Disordered" evidence="3">
    <location>
        <begin position="1"/>
        <end position="26"/>
    </location>
</feature>
<dbReference type="RefSeq" id="WP_247415510.1">
    <property type="nucleotide sequence ID" value="NZ_JALLGW010000001.1"/>
</dbReference>
<organism evidence="4 5">
    <name type="scientific">Halomarina salina</name>
    <dbReference type="NCBI Taxonomy" id="1872699"/>
    <lineage>
        <taxon>Archaea</taxon>
        <taxon>Methanobacteriati</taxon>
        <taxon>Methanobacteriota</taxon>
        <taxon>Stenosarchaea group</taxon>
        <taxon>Halobacteria</taxon>
        <taxon>Halobacteriales</taxon>
        <taxon>Natronomonadaceae</taxon>
        <taxon>Halomarina</taxon>
    </lineage>
</organism>
<dbReference type="Gene3D" id="3.90.226.10">
    <property type="entry name" value="2-enoyl-CoA Hydratase, Chain A, domain 1"/>
    <property type="match status" value="1"/>
</dbReference>
<dbReference type="PANTHER" id="PTHR43802">
    <property type="entry name" value="ENOYL-COA HYDRATASE"/>
    <property type="match status" value="1"/>
</dbReference>
<evidence type="ECO:0000256" key="2">
    <source>
        <dbReference type="RuleBase" id="RU003707"/>
    </source>
</evidence>